<evidence type="ECO:0000313" key="7">
    <source>
        <dbReference type="Proteomes" id="UP000248857"/>
    </source>
</evidence>
<evidence type="ECO:0000256" key="2">
    <source>
        <dbReference type="ARBA" id="ARBA00010742"/>
    </source>
</evidence>
<dbReference type="Pfam" id="PF09084">
    <property type="entry name" value="NMT1"/>
    <property type="match status" value="1"/>
</dbReference>
<dbReference type="AlphaFoldDB" id="A0A2W1JDI3"/>
<dbReference type="InterPro" id="IPR015168">
    <property type="entry name" value="SsuA/THI5"/>
</dbReference>
<dbReference type="PANTHER" id="PTHR30024:SF47">
    <property type="entry name" value="TAURINE-BINDING PERIPLASMIC PROTEIN"/>
    <property type="match status" value="1"/>
</dbReference>
<sequence>MKRRRLFGFVCLMAVTFTVVACSSQTSGNSGASGGVEKKETVKVSLFSWPGYGFWFIAKEKNLVPELDLDISIIEDPYESFNLMSSGQLDATSSTVEYGPIAVDKDVPVKLVSYTNPSYGTDRIILSPQIKDPSELKGKKVAVLEGGLTQIYMGIWLEENGVNFKDVEFTNVIMDDAVAAMLSGEVAAGEFWEPFGTQVLEGLEGARAVTSSSEDFWIKTALLGDGMYMSESLLNDRPEAAKLLMKAYFEAVTFWKENPEEGNKIIAEGLKFDVKDVENVIGADGEIYKGGIAVFDLEEASKFMGLAEGEPPLGMKNGQIRDHWDLTSEWWMKFGLVEEKAEPEAGIAFEPMKSLLAEQ</sequence>
<protein>
    <submittedName>
        <fullName evidence="6">Aliphatic sulfonates-binding protein</fullName>
    </submittedName>
</protein>
<proteinExistence type="inferred from homology"/>
<dbReference type="PROSITE" id="PS51257">
    <property type="entry name" value="PROKAR_LIPOPROTEIN"/>
    <property type="match status" value="1"/>
</dbReference>
<dbReference type="SUPFAM" id="SSF53850">
    <property type="entry name" value="Periplasmic binding protein-like II"/>
    <property type="match status" value="1"/>
</dbReference>
<feature type="chain" id="PRO_5016002698" evidence="4">
    <location>
        <begin position="22"/>
        <end position="359"/>
    </location>
</feature>
<name>A0A2W1JDI3_9CYAN</name>
<keyword evidence="3 4" id="KW-0732">Signal</keyword>
<evidence type="ECO:0000256" key="4">
    <source>
        <dbReference type="SAM" id="SignalP"/>
    </source>
</evidence>
<accession>A0A2W1JDI3</accession>
<dbReference type="GO" id="GO:0042597">
    <property type="term" value="C:periplasmic space"/>
    <property type="evidence" value="ECO:0007669"/>
    <property type="project" value="UniProtKB-SubCell"/>
</dbReference>
<feature type="domain" description="SsuA/THI5-like" evidence="5">
    <location>
        <begin position="54"/>
        <end position="261"/>
    </location>
</feature>
<evidence type="ECO:0000259" key="5">
    <source>
        <dbReference type="Pfam" id="PF09084"/>
    </source>
</evidence>
<feature type="signal peptide" evidence="4">
    <location>
        <begin position="1"/>
        <end position="21"/>
    </location>
</feature>
<dbReference type="Gene3D" id="3.40.190.10">
    <property type="entry name" value="Periplasmic binding protein-like II"/>
    <property type="match status" value="2"/>
</dbReference>
<evidence type="ECO:0000313" key="6">
    <source>
        <dbReference type="EMBL" id="PZD71903.1"/>
    </source>
</evidence>
<reference evidence="6 7" key="1">
    <citation type="journal article" date="2018" name="Sci. Rep.">
        <title>A novel species of the marine cyanobacterium Acaryochloris with a unique pigment content and lifestyle.</title>
        <authorList>
            <person name="Partensky F."/>
            <person name="Six C."/>
            <person name="Ratin M."/>
            <person name="Garczarek L."/>
            <person name="Vaulot D."/>
            <person name="Probert I."/>
            <person name="Calteau A."/>
            <person name="Gourvil P."/>
            <person name="Marie D."/>
            <person name="Grebert T."/>
            <person name="Bouchier C."/>
            <person name="Le Panse S."/>
            <person name="Gachenot M."/>
            <person name="Rodriguez F."/>
            <person name="Garrido J.L."/>
        </authorList>
    </citation>
    <scope>NUCLEOTIDE SEQUENCE [LARGE SCALE GENOMIC DNA]</scope>
    <source>
        <strain evidence="6 7">RCC1774</strain>
    </source>
</reference>
<keyword evidence="7" id="KW-1185">Reference proteome</keyword>
<organism evidence="6 7">
    <name type="scientific">Acaryochloris thomasi RCC1774</name>
    <dbReference type="NCBI Taxonomy" id="1764569"/>
    <lineage>
        <taxon>Bacteria</taxon>
        <taxon>Bacillati</taxon>
        <taxon>Cyanobacteriota</taxon>
        <taxon>Cyanophyceae</taxon>
        <taxon>Acaryochloridales</taxon>
        <taxon>Acaryochloridaceae</taxon>
        <taxon>Acaryochloris</taxon>
        <taxon>Acaryochloris thomasi</taxon>
    </lineage>
</organism>
<dbReference type="Proteomes" id="UP000248857">
    <property type="component" value="Unassembled WGS sequence"/>
</dbReference>
<comment type="subcellular location">
    <subcellularLocation>
        <location evidence="1">Periplasm</location>
    </subcellularLocation>
</comment>
<evidence type="ECO:0000256" key="1">
    <source>
        <dbReference type="ARBA" id="ARBA00004418"/>
    </source>
</evidence>
<dbReference type="PANTHER" id="PTHR30024">
    <property type="entry name" value="ALIPHATIC SULFONATES-BINDING PROTEIN-RELATED"/>
    <property type="match status" value="1"/>
</dbReference>
<comment type="similarity">
    <text evidence="2">Belongs to the bacterial solute-binding protein SsuA/TauA family.</text>
</comment>
<dbReference type="EMBL" id="PQWO01000013">
    <property type="protein sequence ID" value="PZD71903.1"/>
    <property type="molecule type" value="Genomic_DNA"/>
</dbReference>
<comment type="caution">
    <text evidence="6">The sequence shown here is derived from an EMBL/GenBank/DDBJ whole genome shotgun (WGS) entry which is preliminary data.</text>
</comment>
<evidence type="ECO:0000256" key="3">
    <source>
        <dbReference type="ARBA" id="ARBA00022729"/>
    </source>
</evidence>
<gene>
    <name evidence="6" type="primary">ssuA_3</name>
    <name evidence="6" type="ORF">C1752_04283</name>
</gene>